<evidence type="ECO:0000256" key="1">
    <source>
        <dbReference type="SAM" id="MobiDB-lite"/>
    </source>
</evidence>
<dbReference type="GO" id="GO:0006509">
    <property type="term" value="P:membrane protein ectodomain proteolysis"/>
    <property type="evidence" value="ECO:0007669"/>
    <property type="project" value="TreeGrafter"/>
</dbReference>
<name>A0A132A4Y4_SARSC</name>
<sequence>MGECTGSICMAYGLESCQCKQGPNDSPAKLCELCCRMPSDDSTCNPYDVPDLYAKPGTPCDNYNGYCDVNQRCREVDPSSPLATLRRLLLSNESMASLKRWFNEQWFYIAVLILITVLILLMAYKVFNSRRSLRLTKTDIMEVALEAMAKHQQEQQQKLQNQTTSTLSTADNSNVGNDKNNSQSIPNSSNIDENGNKNDSIVVTSHSDQNGNSNDNCTALVTDF</sequence>
<accession>A0A132A4Y4</accession>
<comment type="caution">
    <text evidence="4">The sequence shown here is derived from an EMBL/GenBank/DDBJ whole genome shotgun (WGS) entry which is preliminary data.</text>
</comment>
<dbReference type="AlphaFoldDB" id="A0A132A4Y4"/>
<dbReference type="Proteomes" id="UP000616769">
    <property type="component" value="Unassembled WGS sequence"/>
</dbReference>
<feature type="compositionally biased region" description="Polar residues" evidence="1">
    <location>
        <begin position="197"/>
        <end position="224"/>
    </location>
</feature>
<evidence type="ECO:0000313" key="4">
    <source>
        <dbReference type="EMBL" id="KPM06004.1"/>
    </source>
</evidence>
<protein>
    <submittedName>
        <fullName evidence="4">Adam-like protein</fullName>
    </submittedName>
</protein>
<feature type="domain" description="ADAM10 cysteine-rich" evidence="3">
    <location>
        <begin position="29"/>
        <end position="74"/>
    </location>
</feature>
<organism evidence="4 5">
    <name type="scientific">Sarcoptes scabiei</name>
    <name type="common">Itch mite</name>
    <name type="synonym">Acarus scabiei</name>
    <dbReference type="NCBI Taxonomy" id="52283"/>
    <lineage>
        <taxon>Eukaryota</taxon>
        <taxon>Metazoa</taxon>
        <taxon>Ecdysozoa</taxon>
        <taxon>Arthropoda</taxon>
        <taxon>Chelicerata</taxon>
        <taxon>Arachnida</taxon>
        <taxon>Acari</taxon>
        <taxon>Acariformes</taxon>
        <taxon>Sarcoptiformes</taxon>
        <taxon>Astigmata</taxon>
        <taxon>Psoroptidia</taxon>
        <taxon>Sarcoptoidea</taxon>
        <taxon>Sarcoptidae</taxon>
        <taxon>Sarcoptinae</taxon>
        <taxon>Sarcoptes</taxon>
    </lineage>
</organism>
<feature type="compositionally biased region" description="Polar residues" evidence="1">
    <location>
        <begin position="170"/>
        <end position="179"/>
    </location>
</feature>
<dbReference type="Pfam" id="PF21299">
    <property type="entry name" value="ADAM10_Cys-rich"/>
    <property type="match status" value="1"/>
</dbReference>
<feature type="compositionally biased region" description="Low complexity" evidence="1">
    <location>
        <begin position="180"/>
        <end position="191"/>
    </location>
</feature>
<dbReference type="EMBL" id="JXLN01010605">
    <property type="protein sequence ID" value="KPM06004.1"/>
    <property type="molecule type" value="Genomic_DNA"/>
</dbReference>
<evidence type="ECO:0000313" key="5">
    <source>
        <dbReference type="Proteomes" id="UP000616769"/>
    </source>
</evidence>
<reference evidence="4 5" key="1">
    <citation type="journal article" date="2015" name="Parasit. Vectors">
        <title>Draft genome of the scabies mite.</title>
        <authorList>
            <person name="Rider S.D.Jr."/>
            <person name="Morgan M.S."/>
            <person name="Arlian L.G."/>
        </authorList>
    </citation>
    <scope>NUCLEOTIDE SEQUENCE [LARGE SCALE GENOMIC DNA]</scope>
    <source>
        <strain evidence="4">Arlian Lab</strain>
    </source>
</reference>
<evidence type="ECO:0000259" key="3">
    <source>
        <dbReference type="Pfam" id="PF21299"/>
    </source>
</evidence>
<dbReference type="OrthoDB" id="2149267at2759"/>
<dbReference type="GO" id="GO:0007219">
    <property type="term" value="P:Notch signaling pathway"/>
    <property type="evidence" value="ECO:0007669"/>
    <property type="project" value="TreeGrafter"/>
</dbReference>
<evidence type="ECO:0000256" key="2">
    <source>
        <dbReference type="SAM" id="Phobius"/>
    </source>
</evidence>
<keyword evidence="2" id="KW-1133">Transmembrane helix</keyword>
<feature type="compositionally biased region" description="Low complexity" evidence="1">
    <location>
        <begin position="154"/>
        <end position="169"/>
    </location>
</feature>
<dbReference type="GO" id="GO:0005886">
    <property type="term" value="C:plasma membrane"/>
    <property type="evidence" value="ECO:0007669"/>
    <property type="project" value="TreeGrafter"/>
</dbReference>
<gene>
    <name evidence="4" type="ORF">QR98_0044770</name>
</gene>
<dbReference type="PANTHER" id="PTHR45702:SF3">
    <property type="entry name" value="KUZBANIAN-LIKE, ISOFORM A"/>
    <property type="match status" value="1"/>
</dbReference>
<dbReference type="GO" id="GO:0004222">
    <property type="term" value="F:metalloendopeptidase activity"/>
    <property type="evidence" value="ECO:0007669"/>
    <property type="project" value="TreeGrafter"/>
</dbReference>
<dbReference type="PANTHER" id="PTHR45702">
    <property type="entry name" value="ADAM10/ADAM17 METALLOPEPTIDASE FAMILY MEMBER"/>
    <property type="match status" value="1"/>
</dbReference>
<dbReference type="InterPro" id="IPR051489">
    <property type="entry name" value="ADAM_Metalloproteinase"/>
</dbReference>
<dbReference type="VEuPathDB" id="VectorBase:SSCA010320"/>
<dbReference type="InterPro" id="IPR049038">
    <property type="entry name" value="ADAM10_Cys-rich"/>
</dbReference>
<keyword evidence="2" id="KW-0812">Transmembrane</keyword>
<feature type="transmembrane region" description="Helical" evidence="2">
    <location>
        <begin position="106"/>
        <end position="127"/>
    </location>
</feature>
<keyword evidence="2" id="KW-0472">Membrane</keyword>
<feature type="region of interest" description="Disordered" evidence="1">
    <location>
        <begin position="153"/>
        <end position="224"/>
    </location>
</feature>
<proteinExistence type="predicted"/>